<comment type="caution">
    <text evidence="2">The sequence shown here is derived from an EMBL/GenBank/DDBJ whole genome shotgun (WGS) entry which is preliminary data.</text>
</comment>
<dbReference type="InterPro" id="IPR029032">
    <property type="entry name" value="AhpD-like"/>
</dbReference>
<evidence type="ECO:0000313" key="3">
    <source>
        <dbReference type="Proteomes" id="UP000269438"/>
    </source>
</evidence>
<dbReference type="Gene3D" id="1.20.1290.10">
    <property type="entry name" value="AhpD-like"/>
    <property type="match status" value="1"/>
</dbReference>
<accession>A0A3L7AIM9</accession>
<keyword evidence="3" id="KW-1185">Reference proteome</keyword>
<dbReference type="NCBIfam" id="TIGR04029">
    <property type="entry name" value="CMD_Avi_7170"/>
    <property type="match status" value="1"/>
</dbReference>
<proteinExistence type="predicted"/>
<evidence type="ECO:0000313" key="2">
    <source>
        <dbReference type="EMBL" id="RLP79282.1"/>
    </source>
</evidence>
<feature type="compositionally biased region" description="Basic and acidic residues" evidence="1">
    <location>
        <begin position="205"/>
        <end position="243"/>
    </location>
</feature>
<dbReference type="AlphaFoldDB" id="A0A3L7AIM9"/>
<dbReference type="OrthoDB" id="8718286at2"/>
<organism evidence="2 3">
    <name type="scientific">Mycetocola lacteus</name>
    <dbReference type="NCBI Taxonomy" id="76637"/>
    <lineage>
        <taxon>Bacteria</taxon>
        <taxon>Bacillati</taxon>
        <taxon>Actinomycetota</taxon>
        <taxon>Actinomycetes</taxon>
        <taxon>Micrococcales</taxon>
        <taxon>Microbacteriaceae</taxon>
        <taxon>Mycetocola</taxon>
    </lineage>
</organism>
<dbReference type="RefSeq" id="WP_121689449.1">
    <property type="nucleotide sequence ID" value="NZ_RCUY01000015.1"/>
</dbReference>
<evidence type="ECO:0000256" key="1">
    <source>
        <dbReference type="SAM" id="MobiDB-lite"/>
    </source>
</evidence>
<reference evidence="2 3" key="1">
    <citation type="submission" date="2018-10" db="EMBL/GenBank/DDBJ databases">
        <authorList>
            <person name="Li J."/>
        </authorList>
    </citation>
    <scope>NUCLEOTIDE SEQUENCE [LARGE SCALE GENOMIC DNA]</scope>
    <source>
        <strain evidence="2 3">JCM 11654</strain>
    </source>
</reference>
<name>A0A3L7AIM9_9MICO</name>
<gene>
    <name evidence="2" type="ORF">D9V34_15930</name>
</gene>
<feature type="region of interest" description="Disordered" evidence="1">
    <location>
        <begin position="205"/>
        <end position="250"/>
    </location>
</feature>
<sequence>MTQDLIDHLVGITPGSPVDLVRSRRPEARANAQASYDALLEPAEPGAVSAVDRYALAAFVTAISAEPATAGFYREYLSELDTHVGARIESLAAAAAASGPFGHYPSAALASENTEGLRFEVPEADRAALGAPLAAALEHAHLLVFRPREASAAALQKLLDAGWDETSIVVISQLIAFLSFQLRLVAGLRLLAQDPATTGIITDHTHAETTGGDTEHTHPETTGGDTEHTHPETTGGDTEHTHPETVGAHA</sequence>
<dbReference type="InterPro" id="IPR023982">
    <property type="entry name" value="CHP04029_CMD-like"/>
</dbReference>
<dbReference type="EMBL" id="RCUY01000015">
    <property type="protein sequence ID" value="RLP79282.1"/>
    <property type="molecule type" value="Genomic_DNA"/>
</dbReference>
<protein>
    <submittedName>
        <fullName evidence="2">CMD domain protein</fullName>
    </submittedName>
</protein>
<dbReference type="SUPFAM" id="SSF69118">
    <property type="entry name" value="AhpD-like"/>
    <property type="match status" value="1"/>
</dbReference>
<dbReference type="Proteomes" id="UP000269438">
    <property type="component" value="Unassembled WGS sequence"/>
</dbReference>